<dbReference type="SMART" id="SM00530">
    <property type="entry name" value="HTH_XRE"/>
    <property type="match status" value="1"/>
</dbReference>
<proteinExistence type="predicted"/>
<gene>
    <name evidence="2" type="ORF">ACFPFM_16590</name>
</gene>
<dbReference type="CDD" id="cd00093">
    <property type="entry name" value="HTH_XRE"/>
    <property type="match status" value="1"/>
</dbReference>
<feature type="non-terminal residue" evidence="2">
    <location>
        <position position="247"/>
    </location>
</feature>
<dbReference type="RefSeq" id="WP_380646687.1">
    <property type="nucleotide sequence ID" value="NZ_JBHSJB010000013.1"/>
</dbReference>
<dbReference type="Proteomes" id="UP001595833">
    <property type="component" value="Unassembled WGS sequence"/>
</dbReference>
<dbReference type="Pfam" id="PF01381">
    <property type="entry name" value="HTH_3"/>
    <property type="match status" value="1"/>
</dbReference>
<accession>A0ABV9XZH0</accession>
<organism evidence="2 3">
    <name type="scientific">Saccharothrix xinjiangensis</name>
    <dbReference type="NCBI Taxonomy" id="204798"/>
    <lineage>
        <taxon>Bacteria</taxon>
        <taxon>Bacillati</taxon>
        <taxon>Actinomycetota</taxon>
        <taxon>Actinomycetes</taxon>
        <taxon>Pseudonocardiales</taxon>
        <taxon>Pseudonocardiaceae</taxon>
        <taxon>Saccharothrix</taxon>
    </lineage>
</organism>
<dbReference type="InterPro" id="IPR001387">
    <property type="entry name" value="Cro/C1-type_HTH"/>
</dbReference>
<dbReference type="PROSITE" id="PS50943">
    <property type="entry name" value="HTH_CROC1"/>
    <property type="match status" value="1"/>
</dbReference>
<dbReference type="Gene3D" id="1.10.260.40">
    <property type="entry name" value="lambda repressor-like DNA-binding domains"/>
    <property type="match status" value="1"/>
</dbReference>
<comment type="caution">
    <text evidence="2">The sequence shown here is derived from an EMBL/GenBank/DDBJ whole genome shotgun (WGS) entry which is preliminary data.</text>
</comment>
<evidence type="ECO:0000313" key="2">
    <source>
        <dbReference type="EMBL" id="MFC5055378.1"/>
    </source>
</evidence>
<name>A0ABV9XZH0_9PSEU</name>
<feature type="domain" description="HTH cro/C1-type" evidence="1">
    <location>
        <begin position="8"/>
        <end position="62"/>
    </location>
</feature>
<evidence type="ECO:0000313" key="3">
    <source>
        <dbReference type="Proteomes" id="UP001595833"/>
    </source>
</evidence>
<evidence type="ECO:0000259" key="1">
    <source>
        <dbReference type="PROSITE" id="PS50943"/>
    </source>
</evidence>
<keyword evidence="3" id="KW-1185">Reference proteome</keyword>
<dbReference type="EMBL" id="JBHSJB010000013">
    <property type="protein sequence ID" value="MFC5055378.1"/>
    <property type="molecule type" value="Genomic_DNA"/>
</dbReference>
<dbReference type="SUPFAM" id="SSF47413">
    <property type="entry name" value="lambda repressor-like DNA-binding domains"/>
    <property type="match status" value="1"/>
</dbReference>
<sequence>MSKRRKAFAARREAMGFTQETLAAAVGVEFSTVGRWECGDLTPQPYRHASIARALGLSLEELNALLLSTSPDPVNVVGAVGSDAAEDVRRSQLEWLRVRGASGVRGRELAELAAWLYPRDQRGPGGHVLTGPGWLLDEPVELDSVRLVLSDAGHPTPAVGPMDHVLPLTARGERYSSYSRAVRDLVRPRLLENRLSYRLLEVSRHDGLALTFGTTTFFEVFDVKEAFAHEFKAAWLASGGSVPGWDA</sequence>
<protein>
    <submittedName>
        <fullName evidence="2">Helix-turn-helix domain-containing protein</fullName>
    </submittedName>
</protein>
<dbReference type="InterPro" id="IPR010982">
    <property type="entry name" value="Lambda_DNA-bd_dom_sf"/>
</dbReference>
<reference evidence="3" key="1">
    <citation type="journal article" date="2019" name="Int. J. Syst. Evol. Microbiol.">
        <title>The Global Catalogue of Microorganisms (GCM) 10K type strain sequencing project: providing services to taxonomists for standard genome sequencing and annotation.</title>
        <authorList>
            <consortium name="The Broad Institute Genomics Platform"/>
            <consortium name="The Broad Institute Genome Sequencing Center for Infectious Disease"/>
            <person name="Wu L."/>
            <person name="Ma J."/>
        </authorList>
    </citation>
    <scope>NUCLEOTIDE SEQUENCE [LARGE SCALE GENOMIC DNA]</scope>
    <source>
        <strain evidence="3">KCTC 12848</strain>
    </source>
</reference>